<proteinExistence type="predicted"/>
<sequence length="375" mass="43532">MNRDTNHCAITVAAEARHGWSSRMEERFEQTPTLLKPSANNYSCCIFRVPRSQVESNAKAYKPYIVSLMLIKQHKPQLFFALLDRTRDCGAGRDHYFEAVASLETGIRDSYLEAMILDACFYPNDPLFSMRWIFAYLMLDLLLIENQIPFIVLKTIYDLSNSPSEAICSLDEIALRFFNHTLGRLVKELESIIDHLELEHPGRVDRKWLQLIPSTKQLQLAGIKFEPREGHELIRVDSFFLNCVAFEHCCRYCSSHITSYMILMRCLVRLAADAEFLPQCCTIANFLGTDEKVARFFNDLAKDIMFSVKKRYLVELFGQVNRYHQSRCHIQRTGIMREYFGSSWSFISAAAAFILLVLTVIQPFFTVYPYYHTKK</sequence>
<gene>
    <name evidence="2" type="ORF">ACJRO7_000829</name>
</gene>
<evidence type="ECO:0000313" key="3">
    <source>
        <dbReference type="Proteomes" id="UP001634007"/>
    </source>
</evidence>
<dbReference type="EMBL" id="JBJKBG010000001">
    <property type="protein sequence ID" value="KAL3753484.1"/>
    <property type="molecule type" value="Genomic_DNA"/>
</dbReference>
<organism evidence="2 3">
    <name type="scientific">Eucalyptus globulus</name>
    <name type="common">Tasmanian blue gum</name>
    <dbReference type="NCBI Taxonomy" id="34317"/>
    <lineage>
        <taxon>Eukaryota</taxon>
        <taxon>Viridiplantae</taxon>
        <taxon>Streptophyta</taxon>
        <taxon>Embryophyta</taxon>
        <taxon>Tracheophyta</taxon>
        <taxon>Spermatophyta</taxon>
        <taxon>Magnoliopsida</taxon>
        <taxon>eudicotyledons</taxon>
        <taxon>Gunneridae</taxon>
        <taxon>Pentapetalae</taxon>
        <taxon>rosids</taxon>
        <taxon>malvids</taxon>
        <taxon>Myrtales</taxon>
        <taxon>Myrtaceae</taxon>
        <taxon>Myrtoideae</taxon>
        <taxon>Eucalypteae</taxon>
        <taxon>Eucalyptus</taxon>
    </lineage>
</organism>
<comment type="caution">
    <text evidence="2">The sequence shown here is derived from an EMBL/GenBank/DDBJ whole genome shotgun (WGS) entry which is preliminary data.</text>
</comment>
<name>A0ABD3LNX7_EUCGL</name>
<keyword evidence="1" id="KW-1133">Transmembrane helix</keyword>
<protein>
    <submittedName>
        <fullName evidence="2">Uncharacterized protein</fullName>
    </submittedName>
</protein>
<keyword evidence="1" id="KW-0472">Membrane</keyword>
<dbReference type="PANTHER" id="PTHR31170">
    <property type="entry name" value="BNAC04G53230D PROTEIN"/>
    <property type="match status" value="1"/>
</dbReference>
<dbReference type="Pfam" id="PF03140">
    <property type="entry name" value="DUF247"/>
    <property type="match status" value="1"/>
</dbReference>
<keyword evidence="3" id="KW-1185">Reference proteome</keyword>
<dbReference type="PANTHER" id="PTHR31170:SF21">
    <property type="match status" value="1"/>
</dbReference>
<dbReference type="Proteomes" id="UP001634007">
    <property type="component" value="Unassembled WGS sequence"/>
</dbReference>
<evidence type="ECO:0000256" key="1">
    <source>
        <dbReference type="SAM" id="Phobius"/>
    </source>
</evidence>
<keyword evidence="1" id="KW-0812">Transmembrane</keyword>
<feature type="transmembrane region" description="Helical" evidence="1">
    <location>
        <begin position="344"/>
        <end position="371"/>
    </location>
</feature>
<dbReference type="AlphaFoldDB" id="A0ABD3LNX7"/>
<evidence type="ECO:0000313" key="2">
    <source>
        <dbReference type="EMBL" id="KAL3753484.1"/>
    </source>
</evidence>
<reference evidence="2 3" key="1">
    <citation type="submission" date="2024-11" db="EMBL/GenBank/DDBJ databases">
        <title>Chromosome-level genome assembly of Eucalyptus globulus Labill. provides insights into its genome evolution.</title>
        <authorList>
            <person name="Li X."/>
        </authorList>
    </citation>
    <scope>NUCLEOTIDE SEQUENCE [LARGE SCALE GENOMIC DNA]</scope>
    <source>
        <strain evidence="2">CL2024</strain>
        <tissue evidence="2">Fresh tender leaves</tissue>
    </source>
</reference>
<dbReference type="InterPro" id="IPR004158">
    <property type="entry name" value="DUF247_pln"/>
</dbReference>
<accession>A0ABD3LNX7</accession>